<comment type="caution">
    <text evidence="1">The sequence shown here is derived from an EMBL/GenBank/DDBJ whole genome shotgun (WGS) entry which is preliminary data.</text>
</comment>
<sequence>MDYSVFFMPTEMMPNIFAGIGEGHIELHEIPAGDRGTVFHICFEPKSGGDGDEKEKLVAIGEAHTNSVVALKYALVCSMVGIRQMFDISIGDFSYTKRITKYRPFMHAHAQVKAALSIYSKFHDAADQYRSTLVGILSESAGATHLGPNWISLLSAVVYLLAYAFDSAEIEVTKLTAPPNIMADAASFFDGISVPMSNETREWVFSCCSHL</sequence>
<accession>A0A3L6RC76</accession>
<dbReference type="Proteomes" id="UP000275267">
    <property type="component" value="Unassembled WGS sequence"/>
</dbReference>
<dbReference type="EMBL" id="PQIB02000009">
    <property type="protein sequence ID" value="RLN00006.1"/>
    <property type="molecule type" value="Genomic_DNA"/>
</dbReference>
<proteinExistence type="predicted"/>
<evidence type="ECO:0000313" key="1">
    <source>
        <dbReference type="EMBL" id="RLN00006.1"/>
    </source>
</evidence>
<keyword evidence="2" id="KW-1185">Reference proteome</keyword>
<name>A0A3L6RC76_PANMI</name>
<evidence type="ECO:0000313" key="2">
    <source>
        <dbReference type="Proteomes" id="UP000275267"/>
    </source>
</evidence>
<protein>
    <submittedName>
        <fullName evidence="1">Uncharacterized protein</fullName>
    </submittedName>
</protein>
<gene>
    <name evidence="1" type="ORF">C2845_PM06G25810</name>
</gene>
<reference evidence="2" key="1">
    <citation type="journal article" date="2019" name="Nat. Commun.">
        <title>The genome of broomcorn millet.</title>
        <authorList>
            <person name="Zou C."/>
            <person name="Miki D."/>
            <person name="Li D."/>
            <person name="Tang Q."/>
            <person name="Xiao L."/>
            <person name="Rajput S."/>
            <person name="Deng P."/>
            <person name="Jia W."/>
            <person name="Huang R."/>
            <person name="Zhang M."/>
            <person name="Sun Y."/>
            <person name="Hu J."/>
            <person name="Fu X."/>
            <person name="Schnable P.S."/>
            <person name="Li F."/>
            <person name="Zhang H."/>
            <person name="Feng B."/>
            <person name="Zhu X."/>
            <person name="Liu R."/>
            <person name="Schnable J.C."/>
            <person name="Zhu J.-K."/>
            <person name="Zhang H."/>
        </authorList>
    </citation>
    <scope>NUCLEOTIDE SEQUENCE [LARGE SCALE GENOMIC DNA]</scope>
</reference>
<organism evidence="1 2">
    <name type="scientific">Panicum miliaceum</name>
    <name type="common">Proso millet</name>
    <name type="synonym">Broomcorn millet</name>
    <dbReference type="NCBI Taxonomy" id="4540"/>
    <lineage>
        <taxon>Eukaryota</taxon>
        <taxon>Viridiplantae</taxon>
        <taxon>Streptophyta</taxon>
        <taxon>Embryophyta</taxon>
        <taxon>Tracheophyta</taxon>
        <taxon>Spermatophyta</taxon>
        <taxon>Magnoliopsida</taxon>
        <taxon>Liliopsida</taxon>
        <taxon>Poales</taxon>
        <taxon>Poaceae</taxon>
        <taxon>PACMAD clade</taxon>
        <taxon>Panicoideae</taxon>
        <taxon>Panicodae</taxon>
        <taxon>Paniceae</taxon>
        <taxon>Panicinae</taxon>
        <taxon>Panicum</taxon>
        <taxon>Panicum sect. Panicum</taxon>
    </lineage>
</organism>
<dbReference type="AlphaFoldDB" id="A0A3L6RC76"/>